<dbReference type="AlphaFoldDB" id="A0A8H9G0Z7"/>
<dbReference type="PANTHER" id="PTHR37833">
    <property type="entry name" value="LIPOPROTEIN-RELATED"/>
    <property type="match status" value="1"/>
</dbReference>
<dbReference type="Proteomes" id="UP000614460">
    <property type="component" value="Unassembled WGS sequence"/>
</dbReference>
<dbReference type="RefSeq" id="WP_182499548.1">
    <property type="nucleotide sequence ID" value="NZ_BMKM01000010.1"/>
</dbReference>
<evidence type="ECO:0008006" key="3">
    <source>
        <dbReference type="Google" id="ProtNLM"/>
    </source>
</evidence>
<evidence type="ECO:0000313" key="1">
    <source>
        <dbReference type="EMBL" id="GGE30358.1"/>
    </source>
</evidence>
<reference evidence="1" key="2">
    <citation type="submission" date="2020-09" db="EMBL/GenBank/DDBJ databases">
        <authorList>
            <person name="Sun Q."/>
            <person name="Zhou Y."/>
        </authorList>
    </citation>
    <scope>NUCLEOTIDE SEQUENCE</scope>
    <source>
        <strain evidence="1">CGMCC 1.15966</strain>
    </source>
</reference>
<comment type="caution">
    <text evidence="1">The sequence shown here is derived from an EMBL/GenBank/DDBJ whole genome shotgun (WGS) entry which is preliminary data.</text>
</comment>
<keyword evidence="2" id="KW-1185">Reference proteome</keyword>
<dbReference type="PROSITE" id="PS51257">
    <property type="entry name" value="PROKAR_LIPOPROTEIN"/>
    <property type="match status" value="1"/>
</dbReference>
<protein>
    <recommendedName>
        <fullName evidence="3">DUF1573 domain-containing protein</fullName>
    </recommendedName>
</protein>
<name>A0A8H9G0Z7_9SPHI</name>
<dbReference type="Gene3D" id="2.60.40.10">
    <property type="entry name" value="Immunoglobulins"/>
    <property type="match status" value="1"/>
</dbReference>
<gene>
    <name evidence="1" type="ORF">GCM10011516_30220</name>
</gene>
<proteinExistence type="predicted"/>
<dbReference type="EMBL" id="BMKM01000010">
    <property type="protein sequence ID" value="GGE30358.1"/>
    <property type="molecule type" value="Genomic_DNA"/>
</dbReference>
<dbReference type="Pfam" id="PF07610">
    <property type="entry name" value="DUF1573"/>
    <property type="match status" value="1"/>
</dbReference>
<sequence length="149" mass="15636">MKKLILAFVAATVFMSSCNQEAKKSDADNSTEASANAASAEGFDGIGKMDFESSVYDFGKIKEGEVVKHVFKFENTGTSPVILSQVSASCGCTTPTFTTTPILPGKTGEIAVEFNSAGQIGLQQKIITIASNAESNITTVQLKGEVEAI</sequence>
<evidence type="ECO:0000313" key="2">
    <source>
        <dbReference type="Proteomes" id="UP000614460"/>
    </source>
</evidence>
<accession>A0A8H9G0Z7</accession>
<reference evidence="1" key="1">
    <citation type="journal article" date="2014" name="Int. J. Syst. Evol. Microbiol.">
        <title>Complete genome sequence of Corynebacterium casei LMG S-19264T (=DSM 44701T), isolated from a smear-ripened cheese.</title>
        <authorList>
            <consortium name="US DOE Joint Genome Institute (JGI-PGF)"/>
            <person name="Walter F."/>
            <person name="Albersmeier A."/>
            <person name="Kalinowski J."/>
            <person name="Ruckert C."/>
        </authorList>
    </citation>
    <scope>NUCLEOTIDE SEQUENCE</scope>
    <source>
        <strain evidence="1">CGMCC 1.15966</strain>
    </source>
</reference>
<organism evidence="1 2">
    <name type="scientific">Sphingobacterium cellulitidis</name>
    <dbReference type="NCBI Taxonomy" id="1768011"/>
    <lineage>
        <taxon>Bacteria</taxon>
        <taxon>Pseudomonadati</taxon>
        <taxon>Bacteroidota</taxon>
        <taxon>Sphingobacteriia</taxon>
        <taxon>Sphingobacteriales</taxon>
        <taxon>Sphingobacteriaceae</taxon>
        <taxon>Sphingobacterium</taxon>
    </lineage>
</organism>
<dbReference type="InterPro" id="IPR013783">
    <property type="entry name" value="Ig-like_fold"/>
</dbReference>
<dbReference type="InterPro" id="IPR011467">
    <property type="entry name" value="DUF1573"/>
</dbReference>
<dbReference type="PANTHER" id="PTHR37833:SF1">
    <property type="entry name" value="SIGNAL PEPTIDE PROTEIN"/>
    <property type="match status" value="1"/>
</dbReference>